<dbReference type="CDD" id="cd15482">
    <property type="entry name" value="Sialidase_non-viral"/>
    <property type="match status" value="1"/>
</dbReference>
<name>A0A1G9WL27_9FIRM</name>
<dbReference type="AlphaFoldDB" id="A0A1G9WL27"/>
<organism evidence="2 3">
    <name type="scientific">Lachnospira pectinoschiza</name>
    <dbReference type="NCBI Taxonomy" id="28052"/>
    <lineage>
        <taxon>Bacteria</taxon>
        <taxon>Bacillati</taxon>
        <taxon>Bacillota</taxon>
        <taxon>Clostridia</taxon>
        <taxon>Lachnospirales</taxon>
        <taxon>Lachnospiraceae</taxon>
        <taxon>Lachnospira</taxon>
    </lineage>
</organism>
<evidence type="ECO:0000313" key="3">
    <source>
        <dbReference type="Proteomes" id="UP000187651"/>
    </source>
</evidence>
<proteinExistence type="predicted"/>
<keyword evidence="1" id="KW-1133">Transmembrane helix</keyword>
<protein>
    <recommendedName>
        <fullName evidence="4">Exo-alpha-sialidase</fullName>
    </recommendedName>
</protein>
<dbReference type="Gene3D" id="2.120.10.10">
    <property type="match status" value="1"/>
</dbReference>
<dbReference type="OrthoDB" id="1900320at2"/>
<dbReference type="SUPFAM" id="SSF110296">
    <property type="entry name" value="Oligoxyloglucan reducing end-specific cellobiohydrolase"/>
    <property type="match status" value="1"/>
</dbReference>
<evidence type="ECO:0008006" key="4">
    <source>
        <dbReference type="Google" id="ProtNLM"/>
    </source>
</evidence>
<feature type="transmembrane region" description="Helical" evidence="1">
    <location>
        <begin position="12"/>
        <end position="33"/>
    </location>
</feature>
<reference evidence="3" key="1">
    <citation type="submission" date="2016-10" db="EMBL/GenBank/DDBJ databases">
        <authorList>
            <person name="Varghese N."/>
            <person name="Submissions S."/>
        </authorList>
    </citation>
    <scope>NUCLEOTIDE SEQUENCE [LARGE SCALE GENOMIC DNA]</scope>
    <source>
        <strain evidence="3">M83</strain>
    </source>
</reference>
<dbReference type="EMBL" id="FNHZ01000003">
    <property type="protein sequence ID" value="SDM85244.1"/>
    <property type="molecule type" value="Genomic_DNA"/>
</dbReference>
<evidence type="ECO:0000313" key="2">
    <source>
        <dbReference type="EMBL" id="SDM85244.1"/>
    </source>
</evidence>
<gene>
    <name evidence="2" type="ORF">SAMN05216544_1254</name>
</gene>
<keyword evidence="1" id="KW-0472">Membrane</keyword>
<evidence type="ECO:0000256" key="1">
    <source>
        <dbReference type="SAM" id="Phobius"/>
    </source>
</evidence>
<accession>A0A1G9WL27</accession>
<keyword evidence="3" id="KW-1185">Reference proteome</keyword>
<dbReference type="Proteomes" id="UP000187651">
    <property type="component" value="Unassembled WGS sequence"/>
</dbReference>
<dbReference type="RefSeq" id="WP_074521421.1">
    <property type="nucleotide sequence ID" value="NZ_FNHZ01000003.1"/>
</dbReference>
<keyword evidence="1" id="KW-0812">Transmembrane</keyword>
<sequence length="491" mass="54297">MAANKDLVKNIIWRVLVVMLVIGVASIFIFEMYKTHVQKNMEFTSRYTFSIDIDKNGNVVNSEDEEESETSSDNENTYNFASMSTTTVADTWIDSFLDQFTGIFVPRSKKLSNVKINDTTILDESTRTCLISFNANVVSQSSEYFSTWDGVTLNGKLTCEWVVTFSLVDHYDNTATVYVSAIQTPEDYGISQYDESIQNSASTTTVTSNTSTDELSSYNISNSILYVSYNGSSSYIVVPVDIENLIYDSSSSTSSSTSSSSSDKVVLSTSYMISQSMTAFVYGGKSVNENYVPLSVIYSNDKGTNWTTYELSSTLNSVDFAYVNFVDTTNGFIVVGYDSNYDTGVQSSIIYRTTDGGETWTEMGNTPLQHPIKGVLTTDNNTIFICYYYNENYVSNLYVSHDGGTTFSNIILEDQELDSSAASSGSTTLTWSDVYKDALVPILEDDSTIVVYLSQGDDATYNDGKTAAKYTSSDNGVTWNYVGQLEINVTE</sequence>